<dbReference type="AlphaFoldDB" id="A0A445E6F2"/>
<evidence type="ECO:0000313" key="4">
    <source>
        <dbReference type="Proteomes" id="UP000289738"/>
    </source>
</evidence>
<dbReference type="InterPro" id="IPR035979">
    <property type="entry name" value="RBD_domain_sf"/>
</dbReference>
<dbReference type="InterPro" id="IPR000504">
    <property type="entry name" value="RRM_dom"/>
</dbReference>
<accession>A0A445E6F2</accession>
<dbReference type="Gene3D" id="3.30.70.330">
    <property type="match status" value="1"/>
</dbReference>
<dbReference type="Proteomes" id="UP000289738">
    <property type="component" value="Chromosome A02"/>
</dbReference>
<dbReference type="InterPro" id="IPR012677">
    <property type="entry name" value="Nucleotide-bd_a/b_plait_sf"/>
</dbReference>
<dbReference type="EMBL" id="SDMP01000002">
    <property type="protein sequence ID" value="RYR70885.1"/>
    <property type="molecule type" value="Genomic_DNA"/>
</dbReference>
<name>A0A445E6F2_ARAHY</name>
<reference evidence="2 4" key="1">
    <citation type="submission" date="2019-01" db="EMBL/GenBank/DDBJ databases">
        <title>Sequencing of cultivated peanut Arachis hypogaea provides insights into genome evolution and oil improvement.</title>
        <authorList>
            <person name="Chen X."/>
        </authorList>
    </citation>
    <scope>NUCLEOTIDE SEQUENCE [LARGE SCALE GENOMIC DNA]</scope>
    <source>
        <strain evidence="4">cv. Fuhuasheng</strain>
        <strain evidence="2">GDAAS-fuhuasheng2018</strain>
        <tissue evidence="2">Leaves</tissue>
    </source>
</reference>
<organism evidence="2 4">
    <name type="scientific">Arachis hypogaea</name>
    <name type="common">Peanut</name>
    <dbReference type="NCBI Taxonomy" id="3818"/>
    <lineage>
        <taxon>Eukaryota</taxon>
        <taxon>Viridiplantae</taxon>
        <taxon>Streptophyta</taxon>
        <taxon>Embryophyta</taxon>
        <taxon>Tracheophyta</taxon>
        <taxon>Spermatophyta</taxon>
        <taxon>Magnoliopsida</taxon>
        <taxon>eudicotyledons</taxon>
        <taxon>Gunneridae</taxon>
        <taxon>Pentapetalae</taxon>
        <taxon>rosids</taxon>
        <taxon>fabids</taxon>
        <taxon>Fabales</taxon>
        <taxon>Fabaceae</taxon>
        <taxon>Papilionoideae</taxon>
        <taxon>50 kb inversion clade</taxon>
        <taxon>dalbergioids sensu lato</taxon>
        <taxon>Dalbergieae</taxon>
        <taxon>Pterocarpus clade</taxon>
        <taxon>Arachis</taxon>
    </lineage>
</organism>
<dbReference type="Pfam" id="PF00076">
    <property type="entry name" value="RRM_1"/>
    <property type="match status" value="1"/>
</dbReference>
<protein>
    <recommendedName>
        <fullName evidence="1">RRM domain-containing protein</fullName>
    </recommendedName>
</protein>
<keyword evidence="4" id="KW-1185">Reference proteome</keyword>
<proteinExistence type="predicted"/>
<evidence type="ECO:0000259" key="1">
    <source>
        <dbReference type="Pfam" id="PF00076"/>
    </source>
</evidence>
<sequence>MRPVFCGNLDFDARQSDVERLFKRYGKVERVDMKSGLLGKLECPCSSWVDVLPCISFLECAQASCIFPDEII</sequence>
<evidence type="ECO:0000313" key="2">
    <source>
        <dbReference type="EMBL" id="RYR70885.1"/>
    </source>
</evidence>
<dbReference type="GO" id="GO:0003723">
    <property type="term" value="F:RNA binding"/>
    <property type="evidence" value="ECO:0007669"/>
    <property type="project" value="InterPro"/>
</dbReference>
<feature type="domain" description="RRM" evidence="1">
    <location>
        <begin position="4"/>
        <end position="35"/>
    </location>
</feature>
<comment type="caution">
    <text evidence="2">The sequence shown here is derived from an EMBL/GenBank/DDBJ whole genome shotgun (WGS) entry which is preliminary data.</text>
</comment>
<gene>
    <name evidence="2" type="ORF">Ahy_A02g005185</name>
    <name evidence="3" type="ORF">Ahy_A02g006078</name>
</gene>
<dbReference type="EMBL" id="SDMP01000002">
    <property type="protein sequence ID" value="RYR71869.1"/>
    <property type="molecule type" value="Genomic_DNA"/>
</dbReference>
<dbReference type="SUPFAM" id="SSF54928">
    <property type="entry name" value="RNA-binding domain, RBD"/>
    <property type="match status" value="1"/>
</dbReference>
<evidence type="ECO:0000313" key="3">
    <source>
        <dbReference type="EMBL" id="RYR71869.1"/>
    </source>
</evidence>